<organism evidence="5 6">
    <name type="scientific">Lithospermum erythrorhizon</name>
    <name type="common">Purple gromwell</name>
    <name type="synonym">Lithospermum officinale var. erythrorhizon</name>
    <dbReference type="NCBI Taxonomy" id="34254"/>
    <lineage>
        <taxon>Eukaryota</taxon>
        <taxon>Viridiplantae</taxon>
        <taxon>Streptophyta</taxon>
        <taxon>Embryophyta</taxon>
        <taxon>Tracheophyta</taxon>
        <taxon>Spermatophyta</taxon>
        <taxon>Magnoliopsida</taxon>
        <taxon>eudicotyledons</taxon>
        <taxon>Gunneridae</taxon>
        <taxon>Pentapetalae</taxon>
        <taxon>asterids</taxon>
        <taxon>lamiids</taxon>
        <taxon>Boraginales</taxon>
        <taxon>Boraginaceae</taxon>
        <taxon>Boraginoideae</taxon>
        <taxon>Lithospermeae</taxon>
        <taxon>Lithospermum</taxon>
    </lineage>
</organism>
<dbReference type="GO" id="GO:0009409">
    <property type="term" value="P:response to cold"/>
    <property type="evidence" value="ECO:0007669"/>
    <property type="project" value="TreeGrafter"/>
</dbReference>
<dbReference type="Gene3D" id="1.10.220.10">
    <property type="entry name" value="Annexin"/>
    <property type="match status" value="4"/>
</dbReference>
<dbReference type="GO" id="GO:0009408">
    <property type="term" value="P:response to heat"/>
    <property type="evidence" value="ECO:0007669"/>
    <property type="project" value="TreeGrafter"/>
</dbReference>
<dbReference type="Pfam" id="PF00191">
    <property type="entry name" value="Annexin"/>
    <property type="match status" value="2"/>
</dbReference>
<dbReference type="PANTHER" id="PTHR10502:SF196">
    <property type="entry name" value="ANNEXIN D4"/>
    <property type="match status" value="1"/>
</dbReference>
<evidence type="ECO:0000256" key="4">
    <source>
        <dbReference type="ARBA" id="ARBA00023302"/>
    </source>
</evidence>
<dbReference type="Proteomes" id="UP001454036">
    <property type="component" value="Unassembled WGS sequence"/>
</dbReference>
<dbReference type="PROSITE" id="PS51897">
    <property type="entry name" value="ANNEXIN_2"/>
    <property type="match status" value="2"/>
</dbReference>
<evidence type="ECO:0000256" key="2">
    <source>
        <dbReference type="ARBA" id="ARBA00022837"/>
    </source>
</evidence>
<dbReference type="AlphaFoldDB" id="A0AAV3QRY9"/>
<dbReference type="InterPro" id="IPR001464">
    <property type="entry name" value="Annexin"/>
</dbReference>
<dbReference type="GO" id="GO:0005886">
    <property type="term" value="C:plasma membrane"/>
    <property type="evidence" value="ECO:0007669"/>
    <property type="project" value="TreeGrafter"/>
</dbReference>
<dbReference type="SMART" id="SM00335">
    <property type="entry name" value="ANX"/>
    <property type="match status" value="3"/>
</dbReference>
<evidence type="ECO:0000313" key="5">
    <source>
        <dbReference type="EMBL" id="GAA0165956.1"/>
    </source>
</evidence>
<reference evidence="5 6" key="1">
    <citation type="submission" date="2024-01" db="EMBL/GenBank/DDBJ databases">
        <title>The complete chloroplast genome sequence of Lithospermum erythrorhizon: insights into the phylogenetic relationship among Boraginaceae species and the maternal lineages of purple gromwells.</title>
        <authorList>
            <person name="Okada T."/>
            <person name="Watanabe K."/>
        </authorList>
    </citation>
    <scope>NUCLEOTIDE SEQUENCE [LARGE SCALE GENOMIC DNA]</scope>
</reference>
<dbReference type="GO" id="GO:0005544">
    <property type="term" value="F:calcium-dependent phospholipid binding"/>
    <property type="evidence" value="ECO:0007669"/>
    <property type="project" value="UniProtKB-KW"/>
</dbReference>
<evidence type="ECO:0000256" key="1">
    <source>
        <dbReference type="ARBA" id="ARBA00022737"/>
    </source>
</evidence>
<dbReference type="SUPFAM" id="SSF47874">
    <property type="entry name" value="Annexin"/>
    <property type="match status" value="1"/>
</dbReference>
<keyword evidence="3" id="KW-0041">Annexin</keyword>
<comment type="caution">
    <text evidence="5">The sequence shown here is derived from an EMBL/GenBank/DDBJ whole genome shotgun (WGS) entry which is preliminary data.</text>
</comment>
<evidence type="ECO:0000313" key="6">
    <source>
        <dbReference type="Proteomes" id="UP001454036"/>
    </source>
</evidence>
<keyword evidence="2" id="KW-0106">Calcium</keyword>
<dbReference type="InterPro" id="IPR037104">
    <property type="entry name" value="Annexin_sf"/>
</dbReference>
<dbReference type="InterPro" id="IPR018502">
    <property type="entry name" value="Annexin_repeat"/>
</dbReference>
<name>A0AAV3QRY9_LITER</name>
<proteinExistence type="predicted"/>
<dbReference type="GO" id="GO:0005509">
    <property type="term" value="F:calcium ion binding"/>
    <property type="evidence" value="ECO:0007669"/>
    <property type="project" value="InterPro"/>
</dbReference>
<keyword evidence="4" id="KW-0111">Calcium/phospholipid-binding</keyword>
<evidence type="ECO:0000256" key="3">
    <source>
        <dbReference type="ARBA" id="ARBA00023216"/>
    </source>
</evidence>
<dbReference type="FunFam" id="1.10.220.10:FF:000014">
    <property type="entry name" value="annexin D4"/>
    <property type="match status" value="1"/>
</dbReference>
<keyword evidence="1" id="KW-0677">Repeat</keyword>
<dbReference type="PANTHER" id="PTHR10502">
    <property type="entry name" value="ANNEXIN"/>
    <property type="match status" value="1"/>
</dbReference>
<gene>
    <name evidence="5" type="ORF">LIER_21224</name>
</gene>
<dbReference type="GO" id="GO:0009651">
    <property type="term" value="P:response to salt stress"/>
    <property type="evidence" value="ECO:0007669"/>
    <property type="project" value="TreeGrafter"/>
</dbReference>
<dbReference type="GO" id="GO:0005737">
    <property type="term" value="C:cytoplasm"/>
    <property type="evidence" value="ECO:0007669"/>
    <property type="project" value="TreeGrafter"/>
</dbReference>
<protein>
    <submittedName>
        <fullName evidence="5">Calcium-binding protein</fullName>
    </submittedName>
</protein>
<sequence>MAVDEFKALTKAFSGLGVDEKSLVTILGKWNQEKRQAFRKGTPQFFKEDDQQFERWLEGHVLQLRQEFLRFKDAIVAWTMHPWERDARIYHEALRSGPRFDMLIETACTRSSEDLLGARKAYHSLFERSIEEDITTYCIQASERKLLIALVSAYRYEGPNVHQETAKSEAKIIYNAVKNGAKKKPIEDDEVVFLLSTRSKLHLQAIYKHYKGVSGKFLDEDLVGEMTMKQVVQCLVSPPAYFSQVLHASLRTDVSEAARDSVTRIIITRADVDMKQIKEEYLKKHGIPLPQKLEEVANGNYKEFLLTVASTSD</sequence>
<dbReference type="GO" id="GO:0009414">
    <property type="term" value="P:response to water deprivation"/>
    <property type="evidence" value="ECO:0007669"/>
    <property type="project" value="TreeGrafter"/>
</dbReference>
<accession>A0AAV3QRY9</accession>
<dbReference type="PRINTS" id="PR00196">
    <property type="entry name" value="ANNEXIN"/>
</dbReference>
<dbReference type="GO" id="GO:0001786">
    <property type="term" value="F:phosphatidylserine binding"/>
    <property type="evidence" value="ECO:0007669"/>
    <property type="project" value="TreeGrafter"/>
</dbReference>
<dbReference type="EMBL" id="BAABME010005549">
    <property type="protein sequence ID" value="GAA0165956.1"/>
    <property type="molecule type" value="Genomic_DNA"/>
</dbReference>
<keyword evidence="6" id="KW-1185">Reference proteome</keyword>